<dbReference type="Proteomes" id="UP000298216">
    <property type="component" value="Unassembled WGS sequence"/>
</dbReference>
<keyword evidence="2" id="KW-1185">Reference proteome</keyword>
<proteinExistence type="predicted"/>
<evidence type="ECO:0000313" key="2">
    <source>
        <dbReference type="Proteomes" id="UP000298216"/>
    </source>
</evidence>
<reference evidence="1 2" key="1">
    <citation type="submission" date="2019-03" db="EMBL/GenBank/DDBJ databases">
        <title>Draft genome of Brevundimonas sp. a heavy metal resistant soil bacteria.</title>
        <authorList>
            <person name="Soto J."/>
        </authorList>
    </citation>
    <scope>NUCLEOTIDE SEQUENCE [LARGE SCALE GENOMIC DNA]</scope>
    <source>
        <strain evidence="1 2">B-10</strain>
    </source>
</reference>
<sequence>MLALIALMLFVTQDVIKVEPDGPGRWRMTITAADETDPLRLADRLRPRAADICSAQGYYFDHYTFSLEQRLPDQPGAGKPSDKLTVVQDVVCGASAAAPPEPAPAPVLSDADAEALNPQLEALTAAYFAALDQGRYADSFAMADAAMTGGATLEQWTEREKQFAASAGAVTERQIGRLTWYSNPAGVPFGHYGAVDYVASRTLQQECGYLIWYRPKVGAPFKLTRQETTLLSPNLSPESRDAIRKAHCILL</sequence>
<accession>A0A4Y9RVG1</accession>
<dbReference type="AlphaFoldDB" id="A0A4Y9RVG1"/>
<name>A0A4Y9RVG1_9CAUL</name>
<comment type="caution">
    <text evidence="1">The sequence shown here is derived from an EMBL/GenBank/DDBJ whole genome shotgun (WGS) entry which is preliminary data.</text>
</comment>
<dbReference type="InterPro" id="IPR025091">
    <property type="entry name" value="DUF4019"/>
</dbReference>
<organism evidence="1 2">
    <name type="scientific">Brevundimonas intermedia</name>
    <dbReference type="NCBI Taxonomy" id="74315"/>
    <lineage>
        <taxon>Bacteria</taxon>
        <taxon>Pseudomonadati</taxon>
        <taxon>Pseudomonadota</taxon>
        <taxon>Alphaproteobacteria</taxon>
        <taxon>Caulobacterales</taxon>
        <taxon>Caulobacteraceae</taxon>
        <taxon>Brevundimonas</taxon>
    </lineage>
</organism>
<gene>
    <name evidence="1" type="ORF">EGY25_09280</name>
</gene>
<dbReference type="OrthoDB" id="6058248at2"/>
<protein>
    <submittedName>
        <fullName evidence="1">DUF4019 domain-containing protein</fullName>
    </submittedName>
</protein>
<evidence type="ECO:0000313" key="1">
    <source>
        <dbReference type="EMBL" id="TFW12221.1"/>
    </source>
</evidence>
<dbReference type="RefSeq" id="WP_135194703.1">
    <property type="nucleotide sequence ID" value="NZ_SPVH01000006.1"/>
</dbReference>
<dbReference type="Pfam" id="PF13211">
    <property type="entry name" value="DUF4019"/>
    <property type="match status" value="1"/>
</dbReference>
<dbReference type="EMBL" id="SPVH01000006">
    <property type="protein sequence ID" value="TFW12221.1"/>
    <property type="molecule type" value="Genomic_DNA"/>
</dbReference>